<dbReference type="SMART" id="SM00901">
    <property type="entry name" value="FRG"/>
    <property type="match status" value="1"/>
</dbReference>
<reference evidence="2 3" key="1">
    <citation type="submission" date="2021-03" db="EMBL/GenBank/DDBJ databases">
        <title>novel species in genus Cellulomonas.</title>
        <authorList>
            <person name="Zhang G."/>
        </authorList>
    </citation>
    <scope>NUCLEOTIDE SEQUENCE [LARGE SCALE GENOMIC DNA]</scope>
    <source>
        <strain evidence="3">zg-ZUI188</strain>
    </source>
</reference>
<evidence type="ECO:0000259" key="1">
    <source>
        <dbReference type="SMART" id="SM00901"/>
    </source>
</evidence>
<evidence type="ECO:0000313" key="3">
    <source>
        <dbReference type="Proteomes" id="UP000678317"/>
    </source>
</evidence>
<dbReference type="Proteomes" id="UP000678317">
    <property type="component" value="Unassembled WGS sequence"/>
</dbReference>
<comment type="caution">
    <text evidence="2">The sequence shown here is derived from an EMBL/GenBank/DDBJ whole genome shotgun (WGS) entry which is preliminary data.</text>
</comment>
<evidence type="ECO:0000313" key="2">
    <source>
        <dbReference type="EMBL" id="MBO3083022.1"/>
    </source>
</evidence>
<keyword evidence="3" id="KW-1185">Reference proteome</keyword>
<dbReference type="InterPro" id="IPR014966">
    <property type="entry name" value="FRG-dom"/>
</dbReference>
<name>A0ABS3SB85_9CELL</name>
<accession>A0ABS3SB85</accession>
<protein>
    <submittedName>
        <fullName evidence="2">FRG domain-containing protein</fullName>
    </submittedName>
</protein>
<sequence length="325" mass="35793">MSFIAQTVPEQFFSRTDVNERFGLGTAGALWDWVRAGATSPVAGGATALPSGSEVVYRGQARSSYGLTSSLYRLCREARPNGVSERTIAGVEAQLINDMRAEGIGRRMSDGQLLSVLQHHGVPTRLLDFSRTPLEALYFAVENHDTIDGRLFVVHAHGHRGSMTVNLDFAADGSRALPWENLARGDEYASSAWTQTVALVDPDDLDPRMVAQAGVFLVGGLNRRYGGRDMFARESRHAPTSKVPSELYADVTTLGINFLTRAGTRNQCWPATGWTVLVKAEWKPRLRELLNAEADSIRRDTMYPPLDEVWRLANYAVVARLGRGD</sequence>
<proteinExistence type="predicted"/>
<feature type="domain" description="FRG" evidence="1">
    <location>
        <begin position="51"/>
        <end position="152"/>
    </location>
</feature>
<organism evidence="2 3">
    <name type="scientific">Cellulomonas fengjieae</name>
    <dbReference type="NCBI Taxonomy" id="2819978"/>
    <lineage>
        <taxon>Bacteria</taxon>
        <taxon>Bacillati</taxon>
        <taxon>Actinomycetota</taxon>
        <taxon>Actinomycetes</taxon>
        <taxon>Micrococcales</taxon>
        <taxon>Cellulomonadaceae</taxon>
        <taxon>Cellulomonas</taxon>
    </lineage>
</organism>
<dbReference type="EMBL" id="JAGFBM010000001">
    <property type="protein sequence ID" value="MBO3083022.1"/>
    <property type="molecule type" value="Genomic_DNA"/>
</dbReference>
<gene>
    <name evidence="2" type="ORF">J4035_00065</name>
</gene>
<dbReference type="Pfam" id="PF08867">
    <property type="entry name" value="FRG"/>
    <property type="match status" value="1"/>
</dbReference>
<dbReference type="RefSeq" id="WP_208288095.1">
    <property type="nucleotide sequence ID" value="NZ_CP074404.1"/>
</dbReference>